<evidence type="ECO:0000313" key="13">
    <source>
        <dbReference type="Proteomes" id="UP000663860"/>
    </source>
</evidence>
<dbReference type="AlphaFoldDB" id="A0A815CVP6"/>
<dbReference type="PANTHER" id="PTHR24228:SF59">
    <property type="entry name" value="NEUROPEPTIDE RECEPTOR 15"/>
    <property type="match status" value="1"/>
</dbReference>
<sequence length="302" mass="35675">MNSSSILIIELWFIPFDILMIICTIIVILIATIFLIIIILDKTCHTIIMMHVANSCLVELIYAIQLLGVAIFALKNDLQQIQYQDSLCIFRAYIGYVAYGMQNYSYLLQAIYRYITVVYPSYLFYQSTRVQGLLICITWIFDIIYPIIYVIKDQIKYIIDDQMCQMPLRFSFYTIYNAIYVYGIPIILIMVIYFKLLRYVHEMNKHIIPTNILLRAQRELKMIQHIIIIVMILFAIGFPYAIFILMAFFNSVPKYHFRIAFFFVDTLLVLVMIAIYYFTDPLKQSIMKRIKRRPNVVGIIVI</sequence>
<accession>A0A815CVP6</accession>
<dbReference type="CDD" id="cd00637">
    <property type="entry name" value="7tm_classA_rhodopsin-like"/>
    <property type="match status" value="1"/>
</dbReference>
<feature type="transmembrane region" description="Helical" evidence="9">
    <location>
        <begin position="12"/>
        <end position="40"/>
    </location>
</feature>
<evidence type="ECO:0000313" key="12">
    <source>
        <dbReference type="EMBL" id="CAF4045054.1"/>
    </source>
</evidence>
<dbReference type="SUPFAM" id="SSF81321">
    <property type="entry name" value="Family A G protein-coupled receptor-like"/>
    <property type="match status" value="1"/>
</dbReference>
<dbReference type="Gene3D" id="1.20.1070.10">
    <property type="entry name" value="Rhodopsin 7-helix transmembrane proteins"/>
    <property type="match status" value="1"/>
</dbReference>
<feature type="transmembrane region" description="Helical" evidence="9">
    <location>
        <begin position="132"/>
        <end position="151"/>
    </location>
</feature>
<dbReference type="InterPro" id="IPR017452">
    <property type="entry name" value="GPCR_Rhodpsn_7TM"/>
</dbReference>
<dbReference type="GO" id="GO:0004930">
    <property type="term" value="F:G protein-coupled receptor activity"/>
    <property type="evidence" value="ECO:0007669"/>
    <property type="project" value="UniProtKB-KW"/>
</dbReference>
<keyword evidence="4 9" id="KW-1133">Transmembrane helix</keyword>
<dbReference type="Proteomes" id="UP000663860">
    <property type="component" value="Unassembled WGS sequence"/>
</dbReference>
<evidence type="ECO:0000256" key="8">
    <source>
        <dbReference type="ARBA" id="ARBA00023224"/>
    </source>
</evidence>
<evidence type="ECO:0000256" key="9">
    <source>
        <dbReference type="SAM" id="Phobius"/>
    </source>
</evidence>
<evidence type="ECO:0000256" key="3">
    <source>
        <dbReference type="ARBA" id="ARBA00022692"/>
    </source>
</evidence>
<evidence type="ECO:0000256" key="5">
    <source>
        <dbReference type="ARBA" id="ARBA00023040"/>
    </source>
</evidence>
<dbReference type="Proteomes" id="UP000663868">
    <property type="component" value="Unassembled WGS sequence"/>
</dbReference>
<feature type="transmembrane region" description="Helical" evidence="9">
    <location>
        <begin position="255"/>
        <end position="279"/>
    </location>
</feature>
<keyword evidence="3 9" id="KW-0812">Transmembrane</keyword>
<feature type="domain" description="G-protein coupled receptors family 1 profile" evidence="10">
    <location>
        <begin position="30"/>
        <end position="284"/>
    </location>
</feature>
<protein>
    <recommendedName>
        <fullName evidence="10">G-protein coupled receptors family 1 profile domain-containing protein</fullName>
    </recommendedName>
</protein>
<keyword evidence="7" id="KW-0675">Receptor</keyword>
<evidence type="ECO:0000256" key="6">
    <source>
        <dbReference type="ARBA" id="ARBA00023136"/>
    </source>
</evidence>
<evidence type="ECO:0000256" key="7">
    <source>
        <dbReference type="ARBA" id="ARBA00023170"/>
    </source>
</evidence>
<keyword evidence="5" id="KW-0297">G-protein coupled receptor</keyword>
<dbReference type="InterPro" id="IPR000276">
    <property type="entry name" value="GPCR_Rhodpsn"/>
</dbReference>
<feature type="transmembrane region" description="Helical" evidence="9">
    <location>
        <begin position="226"/>
        <end position="249"/>
    </location>
</feature>
<evidence type="ECO:0000256" key="2">
    <source>
        <dbReference type="ARBA" id="ARBA00022475"/>
    </source>
</evidence>
<gene>
    <name evidence="11" type="ORF">IZO911_LOCUS33202</name>
    <name evidence="12" type="ORF">KXQ929_LOCUS31161</name>
</gene>
<evidence type="ECO:0000256" key="1">
    <source>
        <dbReference type="ARBA" id="ARBA00004651"/>
    </source>
</evidence>
<proteinExistence type="predicted"/>
<comment type="subcellular location">
    <subcellularLocation>
        <location evidence="1">Cell membrane</location>
        <topology evidence="1">Multi-pass membrane protein</topology>
    </subcellularLocation>
</comment>
<dbReference type="PANTHER" id="PTHR24228">
    <property type="entry name" value="B2 BRADYKININ RECEPTOR/ANGIOTENSIN II RECEPTOR"/>
    <property type="match status" value="1"/>
</dbReference>
<dbReference type="PROSITE" id="PS50262">
    <property type="entry name" value="G_PROTEIN_RECEP_F1_2"/>
    <property type="match status" value="1"/>
</dbReference>
<keyword evidence="8" id="KW-0807">Transducer</keyword>
<keyword evidence="6 9" id="KW-0472">Membrane</keyword>
<comment type="caution">
    <text evidence="11">The sequence shown here is derived from an EMBL/GenBank/DDBJ whole genome shotgun (WGS) entry which is preliminary data.</text>
</comment>
<organism evidence="11 13">
    <name type="scientific">Adineta steineri</name>
    <dbReference type="NCBI Taxonomy" id="433720"/>
    <lineage>
        <taxon>Eukaryota</taxon>
        <taxon>Metazoa</taxon>
        <taxon>Spiralia</taxon>
        <taxon>Gnathifera</taxon>
        <taxon>Rotifera</taxon>
        <taxon>Eurotatoria</taxon>
        <taxon>Bdelloidea</taxon>
        <taxon>Adinetida</taxon>
        <taxon>Adinetidae</taxon>
        <taxon>Adineta</taxon>
    </lineage>
</organism>
<evidence type="ECO:0000313" key="11">
    <source>
        <dbReference type="EMBL" id="CAF1285314.1"/>
    </source>
</evidence>
<reference evidence="11" key="1">
    <citation type="submission" date="2021-02" db="EMBL/GenBank/DDBJ databases">
        <authorList>
            <person name="Nowell W R."/>
        </authorList>
    </citation>
    <scope>NUCLEOTIDE SEQUENCE</scope>
</reference>
<name>A0A815CVP6_9BILA</name>
<evidence type="ECO:0000256" key="4">
    <source>
        <dbReference type="ARBA" id="ARBA00022989"/>
    </source>
</evidence>
<dbReference type="GO" id="GO:0005886">
    <property type="term" value="C:plasma membrane"/>
    <property type="evidence" value="ECO:0007669"/>
    <property type="project" value="UniProtKB-SubCell"/>
</dbReference>
<feature type="transmembrane region" description="Helical" evidence="9">
    <location>
        <begin position="171"/>
        <end position="194"/>
    </location>
</feature>
<evidence type="ECO:0000259" key="10">
    <source>
        <dbReference type="PROSITE" id="PS50262"/>
    </source>
</evidence>
<feature type="transmembrane region" description="Helical" evidence="9">
    <location>
        <begin position="52"/>
        <end position="74"/>
    </location>
</feature>
<dbReference type="PRINTS" id="PR00237">
    <property type="entry name" value="GPCRRHODOPSN"/>
</dbReference>
<dbReference type="EMBL" id="CAJOBB010003521">
    <property type="protein sequence ID" value="CAF4045054.1"/>
    <property type="molecule type" value="Genomic_DNA"/>
</dbReference>
<dbReference type="EMBL" id="CAJNOE010000600">
    <property type="protein sequence ID" value="CAF1285314.1"/>
    <property type="molecule type" value="Genomic_DNA"/>
</dbReference>
<dbReference type="Pfam" id="PF00001">
    <property type="entry name" value="7tm_1"/>
    <property type="match status" value="1"/>
</dbReference>
<keyword evidence="2" id="KW-1003">Cell membrane</keyword>